<proteinExistence type="predicted"/>
<feature type="signal peptide" evidence="1">
    <location>
        <begin position="1"/>
        <end position="21"/>
    </location>
</feature>
<dbReference type="Gene3D" id="2.60.40.10">
    <property type="entry name" value="Immunoglobulins"/>
    <property type="match status" value="2"/>
</dbReference>
<protein>
    <submittedName>
        <fullName evidence="3">Uncharacterized protein LOC114338589 isoform X1</fullName>
    </submittedName>
</protein>
<feature type="chain" id="PRO_5028096299" evidence="1">
    <location>
        <begin position="22"/>
        <end position="237"/>
    </location>
</feature>
<dbReference type="PANTHER" id="PTHR21261">
    <property type="entry name" value="BEAT PROTEIN"/>
    <property type="match status" value="1"/>
</dbReference>
<gene>
    <name evidence="3" type="primary">LOC114338589</name>
</gene>
<accession>A0A6P7GMG5</accession>
<reference evidence="3" key="1">
    <citation type="submission" date="2025-08" db="UniProtKB">
        <authorList>
            <consortium name="RefSeq"/>
        </authorList>
    </citation>
    <scope>IDENTIFICATION</scope>
</reference>
<evidence type="ECO:0000313" key="3">
    <source>
        <dbReference type="RefSeq" id="XP_028144990.1"/>
    </source>
</evidence>
<name>A0A6P7GMG5_DIAVI</name>
<dbReference type="AlphaFoldDB" id="A0A6P7GMG5"/>
<dbReference type="InterPro" id="IPR003599">
    <property type="entry name" value="Ig_sub"/>
</dbReference>
<dbReference type="Pfam" id="PF07686">
    <property type="entry name" value="V-set"/>
    <property type="match status" value="1"/>
</dbReference>
<dbReference type="InParanoid" id="A0A6P7GMG5"/>
<dbReference type="SMART" id="SM00409">
    <property type="entry name" value="IG"/>
    <property type="match status" value="1"/>
</dbReference>
<sequence length="237" mass="26206">MLQYACFICVTLLASIHCISCLEASVEVEVPISVKVGNSATLVCNLKPKNEKDHLSNVRWCKENEEFYRFSPDDTPQKTTSNIPGIVVNVEESSDKKVVLSNLQKELTGNYTCEASWTTPSTVTAKDSKEMYVMDELKGDILLEGTSPLRSTDNLFGVCVSPASQVTPKFTWLLNGEQVSSEESQPATKNNKDPNRFIAYLKWTNGVSFVDGKANLTCVVEVDGVYNAQKTVILKSF</sequence>
<evidence type="ECO:0000256" key="1">
    <source>
        <dbReference type="SAM" id="SignalP"/>
    </source>
</evidence>
<dbReference type="InterPro" id="IPR036179">
    <property type="entry name" value="Ig-like_dom_sf"/>
</dbReference>
<dbReference type="InterPro" id="IPR013106">
    <property type="entry name" value="Ig_V-set"/>
</dbReference>
<dbReference type="SUPFAM" id="SSF48726">
    <property type="entry name" value="Immunoglobulin"/>
    <property type="match status" value="1"/>
</dbReference>
<dbReference type="PANTHER" id="PTHR21261:SF15">
    <property type="entry name" value="BEATEN PATH IIIA, ISOFORM D-RELATED"/>
    <property type="match status" value="1"/>
</dbReference>
<keyword evidence="1" id="KW-0732">Signal</keyword>
<dbReference type="RefSeq" id="XP_028144990.1">
    <property type="nucleotide sequence ID" value="XM_028289189.1"/>
</dbReference>
<dbReference type="InterPro" id="IPR007110">
    <property type="entry name" value="Ig-like_dom"/>
</dbReference>
<feature type="domain" description="Ig-like" evidence="2">
    <location>
        <begin position="23"/>
        <end position="124"/>
    </location>
</feature>
<dbReference type="PROSITE" id="PS50835">
    <property type="entry name" value="IG_LIKE"/>
    <property type="match status" value="1"/>
</dbReference>
<organism evidence="3">
    <name type="scientific">Diabrotica virgifera virgifera</name>
    <name type="common">western corn rootworm</name>
    <dbReference type="NCBI Taxonomy" id="50390"/>
    <lineage>
        <taxon>Eukaryota</taxon>
        <taxon>Metazoa</taxon>
        <taxon>Ecdysozoa</taxon>
        <taxon>Arthropoda</taxon>
        <taxon>Hexapoda</taxon>
        <taxon>Insecta</taxon>
        <taxon>Pterygota</taxon>
        <taxon>Neoptera</taxon>
        <taxon>Endopterygota</taxon>
        <taxon>Coleoptera</taxon>
        <taxon>Polyphaga</taxon>
        <taxon>Cucujiformia</taxon>
        <taxon>Chrysomeloidea</taxon>
        <taxon>Chrysomelidae</taxon>
        <taxon>Galerucinae</taxon>
        <taxon>Diabroticina</taxon>
        <taxon>Diabroticites</taxon>
        <taxon>Diabrotica</taxon>
    </lineage>
</organism>
<evidence type="ECO:0000259" key="2">
    <source>
        <dbReference type="PROSITE" id="PS50835"/>
    </source>
</evidence>
<dbReference type="InterPro" id="IPR013783">
    <property type="entry name" value="Ig-like_fold"/>
</dbReference>